<proteinExistence type="predicted"/>
<protein>
    <submittedName>
        <fullName evidence="1">Uncharacterized protein</fullName>
    </submittedName>
</protein>
<dbReference type="STRING" id="1293890.TALK_16060"/>
<dbReference type="RefSeq" id="WP_139833858.1">
    <property type="nucleotide sequence ID" value="NZ_JFKB01000011.1"/>
</dbReference>
<evidence type="ECO:0000313" key="1">
    <source>
        <dbReference type="EMBL" id="OSQ46709.1"/>
    </source>
</evidence>
<sequence>MAALSSAVIGAGYGMGQGKKAQKAQKAQKNVMAETDAPVSHRLESFDCVDENGDVVQVTAWRYMLEIMTERGMRRYPGARYWTLGDGADVRLRDATLFEVASTGMVLIRLETADDDDA</sequence>
<name>A0A1Y2L8R2_9PROT</name>
<comment type="caution">
    <text evidence="1">The sequence shown here is derived from an EMBL/GenBank/DDBJ whole genome shotgun (WGS) entry which is preliminary data.</text>
</comment>
<dbReference type="OrthoDB" id="7572790at2"/>
<organism evidence="1 2">
    <name type="scientific">Thalassospira alkalitolerans</name>
    <dbReference type="NCBI Taxonomy" id="1293890"/>
    <lineage>
        <taxon>Bacteria</taxon>
        <taxon>Pseudomonadati</taxon>
        <taxon>Pseudomonadota</taxon>
        <taxon>Alphaproteobacteria</taxon>
        <taxon>Rhodospirillales</taxon>
        <taxon>Thalassospiraceae</taxon>
        <taxon>Thalassospira</taxon>
    </lineage>
</organism>
<dbReference type="Proteomes" id="UP000193396">
    <property type="component" value="Unassembled WGS sequence"/>
</dbReference>
<accession>A0A1Y2L8R2</accession>
<dbReference type="EMBL" id="JFKB01000011">
    <property type="protein sequence ID" value="OSQ46709.1"/>
    <property type="molecule type" value="Genomic_DNA"/>
</dbReference>
<reference evidence="1 2" key="1">
    <citation type="submission" date="2014-03" db="EMBL/GenBank/DDBJ databases">
        <title>The draft genome sequence of Thalassospira alkalitolerans JCM 18968.</title>
        <authorList>
            <person name="Lai Q."/>
            <person name="Shao Z."/>
        </authorList>
    </citation>
    <scope>NUCLEOTIDE SEQUENCE [LARGE SCALE GENOMIC DNA]</scope>
    <source>
        <strain evidence="1 2">JCM 18968</strain>
    </source>
</reference>
<evidence type="ECO:0000313" key="2">
    <source>
        <dbReference type="Proteomes" id="UP000193396"/>
    </source>
</evidence>
<gene>
    <name evidence="1" type="ORF">TALK_16060</name>
</gene>
<dbReference type="AlphaFoldDB" id="A0A1Y2L8R2"/>
<keyword evidence="2" id="KW-1185">Reference proteome</keyword>